<keyword evidence="10" id="KW-1185">Reference proteome</keyword>
<evidence type="ECO:0000256" key="5">
    <source>
        <dbReference type="ARBA" id="ARBA00023004"/>
    </source>
</evidence>
<evidence type="ECO:0000256" key="6">
    <source>
        <dbReference type="ARBA" id="ARBA00023033"/>
    </source>
</evidence>
<evidence type="ECO:0000256" key="3">
    <source>
        <dbReference type="ARBA" id="ARBA00022723"/>
    </source>
</evidence>
<dbReference type="OrthoDB" id="1470350at2759"/>
<keyword evidence="3 7" id="KW-0479">Metal-binding</keyword>
<dbReference type="Pfam" id="PF00067">
    <property type="entry name" value="p450"/>
    <property type="match status" value="1"/>
</dbReference>
<accession>A0A067MRS7</accession>
<evidence type="ECO:0000256" key="4">
    <source>
        <dbReference type="ARBA" id="ARBA00023002"/>
    </source>
</evidence>
<dbReference type="EMBL" id="KL198021">
    <property type="protein sequence ID" value="KDQ18443.1"/>
    <property type="molecule type" value="Genomic_DNA"/>
</dbReference>
<evidence type="ECO:0000313" key="10">
    <source>
        <dbReference type="Proteomes" id="UP000027195"/>
    </source>
</evidence>
<evidence type="ECO:0000256" key="2">
    <source>
        <dbReference type="ARBA" id="ARBA00022617"/>
    </source>
</evidence>
<organism evidence="9 10">
    <name type="scientific">Botryobasidium botryosum (strain FD-172 SS1)</name>
    <dbReference type="NCBI Taxonomy" id="930990"/>
    <lineage>
        <taxon>Eukaryota</taxon>
        <taxon>Fungi</taxon>
        <taxon>Dikarya</taxon>
        <taxon>Basidiomycota</taxon>
        <taxon>Agaricomycotina</taxon>
        <taxon>Agaricomycetes</taxon>
        <taxon>Cantharellales</taxon>
        <taxon>Botryobasidiaceae</taxon>
        <taxon>Botryobasidium</taxon>
    </lineage>
</organism>
<dbReference type="PRINTS" id="PR00463">
    <property type="entry name" value="EP450I"/>
</dbReference>
<dbReference type="AlphaFoldDB" id="A0A067MRS7"/>
<dbReference type="STRING" id="930990.A0A067MRS7"/>
<dbReference type="InParanoid" id="A0A067MRS7"/>
<dbReference type="PANTHER" id="PTHR24291">
    <property type="entry name" value="CYTOCHROME P450 FAMILY 4"/>
    <property type="match status" value="1"/>
</dbReference>
<evidence type="ECO:0000313" key="9">
    <source>
        <dbReference type="EMBL" id="KDQ18443.1"/>
    </source>
</evidence>
<dbReference type="PROSITE" id="PS00086">
    <property type="entry name" value="CYTOCHROME_P450"/>
    <property type="match status" value="1"/>
</dbReference>
<dbReference type="GO" id="GO:0016705">
    <property type="term" value="F:oxidoreductase activity, acting on paired donors, with incorporation or reduction of molecular oxygen"/>
    <property type="evidence" value="ECO:0007669"/>
    <property type="project" value="InterPro"/>
</dbReference>
<dbReference type="InterPro" id="IPR017972">
    <property type="entry name" value="Cyt_P450_CS"/>
</dbReference>
<feature type="binding site" description="axial binding residue" evidence="7">
    <location>
        <position position="463"/>
    </location>
    <ligand>
        <name>heme</name>
        <dbReference type="ChEBI" id="CHEBI:30413"/>
    </ligand>
    <ligandPart>
        <name>Fe</name>
        <dbReference type="ChEBI" id="CHEBI:18248"/>
    </ligandPart>
</feature>
<keyword evidence="6 8" id="KW-0503">Monooxygenase</keyword>
<dbReference type="InterPro" id="IPR002401">
    <property type="entry name" value="Cyt_P450_E_grp-I"/>
</dbReference>
<dbReference type="PANTHER" id="PTHR24291:SF50">
    <property type="entry name" value="BIFUNCTIONAL ALBAFLAVENONE MONOOXYGENASE_TERPENE SYNTHASE"/>
    <property type="match status" value="1"/>
</dbReference>
<dbReference type="GO" id="GO:0004497">
    <property type="term" value="F:monooxygenase activity"/>
    <property type="evidence" value="ECO:0007669"/>
    <property type="project" value="UniProtKB-KW"/>
</dbReference>
<dbReference type="InterPro" id="IPR001128">
    <property type="entry name" value="Cyt_P450"/>
</dbReference>
<evidence type="ECO:0000256" key="8">
    <source>
        <dbReference type="RuleBase" id="RU000461"/>
    </source>
</evidence>
<sequence>MISSVALAFLAIFAVSRFFKFLSGLKAVGYVSGVRCALSPRSSYGLLFPTWLNKSIFTNPGSSFQWALKQAGNRTYQRYNIISVVPWLHGPATVYVSSLELMRQISGYADDFERVANIPAFFGEGIAVVQKEKWKKHRRVLNSAFSSSLYDLVWKESLRTFRDMVASEGWEEHNTTTIVGMHNLTSKFTLSIISSCAFDFPFPWSEASAVFEQGMTMHECFEIVANNIPLRCLAPRWAYSLPISLLHRMDTAFNGLSLFLRSQVTLRREKYNNEAVAPDDSLRINTIFNAIIKANVEGGKYAFNESEVLGNTFVMLFAGHETAARVFTATLVLLGLYQDEQEKAFQEISRVLPNRREPTIEDFGSFAHIRNCFYEAFRLYPPGISLIRRATRDTHLIVKDQVTGENVRDVVLKEGTMALVDIVGIHYNPQYFPDPEAFKPSRWEGDAFDNEAFVGFGHGPRACMGRKFALVEGICFLVMLLRDWEVEVDIGADETPDQWRKRVLDPGARVTSFLLSLEPLPIRLTRRGRN</sequence>
<dbReference type="HOGENOM" id="CLU_001570_25_0_1"/>
<dbReference type="Gene3D" id="1.10.630.10">
    <property type="entry name" value="Cytochrome P450"/>
    <property type="match status" value="1"/>
</dbReference>
<evidence type="ECO:0008006" key="11">
    <source>
        <dbReference type="Google" id="ProtNLM"/>
    </source>
</evidence>
<gene>
    <name evidence="9" type="ORF">BOTBODRAFT_641585</name>
</gene>
<comment type="cofactor">
    <cofactor evidence="7">
        <name>heme</name>
        <dbReference type="ChEBI" id="CHEBI:30413"/>
    </cofactor>
</comment>
<dbReference type="GO" id="GO:0005506">
    <property type="term" value="F:iron ion binding"/>
    <property type="evidence" value="ECO:0007669"/>
    <property type="project" value="InterPro"/>
</dbReference>
<protein>
    <recommendedName>
        <fullName evidence="11">Cytochrome P450</fullName>
    </recommendedName>
</protein>
<keyword evidence="2 7" id="KW-0349">Heme</keyword>
<comment type="similarity">
    <text evidence="1 8">Belongs to the cytochrome P450 family.</text>
</comment>
<dbReference type="SUPFAM" id="SSF48264">
    <property type="entry name" value="Cytochrome P450"/>
    <property type="match status" value="1"/>
</dbReference>
<dbReference type="InterPro" id="IPR050196">
    <property type="entry name" value="Cytochrome_P450_Monoox"/>
</dbReference>
<name>A0A067MRS7_BOTB1</name>
<evidence type="ECO:0000256" key="7">
    <source>
        <dbReference type="PIRSR" id="PIRSR602401-1"/>
    </source>
</evidence>
<dbReference type="Proteomes" id="UP000027195">
    <property type="component" value="Unassembled WGS sequence"/>
</dbReference>
<proteinExistence type="inferred from homology"/>
<dbReference type="InterPro" id="IPR036396">
    <property type="entry name" value="Cyt_P450_sf"/>
</dbReference>
<keyword evidence="5 7" id="KW-0408">Iron</keyword>
<evidence type="ECO:0000256" key="1">
    <source>
        <dbReference type="ARBA" id="ARBA00010617"/>
    </source>
</evidence>
<dbReference type="GO" id="GO:0020037">
    <property type="term" value="F:heme binding"/>
    <property type="evidence" value="ECO:0007669"/>
    <property type="project" value="InterPro"/>
</dbReference>
<reference evidence="10" key="1">
    <citation type="journal article" date="2014" name="Proc. Natl. Acad. Sci. U.S.A.">
        <title>Extensive sampling of basidiomycete genomes demonstrates inadequacy of the white-rot/brown-rot paradigm for wood decay fungi.</title>
        <authorList>
            <person name="Riley R."/>
            <person name="Salamov A.A."/>
            <person name="Brown D.W."/>
            <person name="Nagy L.G."/>
            <person name="Floudas D."/>
            <person name="Held B.W."/>
            <person name="Levasseur A."/>
            <person name="Lombard V."/>
            <person name="Morin E."/>
            <person name="Otillar R."/>
            <person name="Lindquist E.A."/>
            <person name="Sun H."/>
            <person name="LaButti K.M."/>
            <person name="Schmutz J."/>
            <person name="Jabbour D."/>
            <person name="Luo H."/>
            <person name="Baker S.E."/>
            <person name="Pisabarro A.G."/>
            <person name="Walton J.D."/>
            <person name="Blanchette R.A."/>
            <person name="Henrissat B."/>
            <person name="Martin F."/>
            <person name="Cullen D."/>
            <person name="Hibbett D.S."/>
            <person name="Grigoriev I.V."/>
        </authorList>
    </citation>
    <scope>NUCLEOTIDE SEQUENCE [LARGE SCALE GENOMIC DNA]</scope>
    <source>
        <strain evidence="10">FD-172 SS1</strain>
    </source>
</reference>
<keyword evidence="4 8" id="KW-0560">Oxidoreductase</keyword>